<dbReference type="Proteomes" id="UP000243904">
    <property type="component" value="Chromosome I"/>
</dbReference>
<dbReference type="Pfam" id="PF12071">
    <property type="entry name" value="DUF3551"/>
    <property type="match status" value="1"/>
</dbReference>
<evidence type="ECO:0000313" key="1">
    <source>
        <dbReference type="EMBL" id="SDS75956.1"/>
    </source>
</evidence>
<proteinExistence type="predicted"/>
<protein>
    <recommendedName>
        <fullName evidence="3">DUF3551 domain-containing protein</fullName>
    </recommendedName>
</protein>
<reference evidence="2" key="1">
    <citation type="submission" date="2016-10" db="EMBL/GenBank/DDBJ databases">
        <authorList>
            <person name="Varghese N."/>
            <person name="Submissions S."/>
        </authorList>
    </citation>
    <scope>NUCLEOTIDE SEQUENCE [LARGE SCALE GENOMIC DNA]</scope>
    <source>
        <strain evidence="2">GAS369</strain>
    </source>
</reference>
<organism evidence="1 2">
    <name type="scientific">Bradyrhizobium canariense</name>
    <dbReference type="NCBI Taxonomy" id="255045"/>
    <lineage>
        <taxon>Bacteria</taxon>
        <taxon>Pseudomonadati</taxon>
        <taxon>Pseudomonadota</taxon>
        <taxon>Alphaproteobacteria</taxon>
        <taxon>Hyphomicrobiales</taxon>
        <taxon>Nitrobacteraceae</taxon>
        <taxon>Bradyrhizobium</taxon>
    </lineage>
</organism>
<keyword evidence="2" id="KW-1185">Reference proteome</keyword>
<accession>A0A1H1UV43</accession>
<dbReference type="InterPro" id="IPR021937">
    <property type="entry name" value="DUF3551"/>
</dbReference>
<evidence type="ECO:0000313" key="2">
    <source>
        <dbReference type="Proteomes" id="UP000243904"/>
    </source>
</evidence>
<sequence length="82" mass="8821">MSNSKARFVFALLVPALMRKLILMAASIALMAGMMALATPGEAQGMQWCARIRGATDCAYQTHAQCRAAISGRAGTCVRRHH</sequence>
<name>A0A1H1UV43_9BRAD</name>
<dbReference type="AlphaFoldDB" id="A0A1H1UV43"/>
<gene>
    <name evidence="1" type="ORF">SAMN05444158_3102</name>
</gene>
<evidence type="ECO:0008006" key="3">
    <source>
        <dbReference type="Google" id="ProtNLM"/>
    </source>
</evidence>
<dbReference type="EMBL" id="LT629750">
    <property type="protein sequence ID" value="SDS75956.1"/>
    <property type="molecule type" value="Genomic_DNA"/>
</dbReference>